<proteinExistence type="predicted"/>
<feature type="non-terminal residue" evidence="2">
    <location>
        <position position="502"/>
    </location>
</feature>
<keyword evidence="3" id="KW-1185">Reference proteome</keyword>
<evidence type="ECO:0000313" key="2">
    <source>
        <dbReference type="EMBL" id="KAF9946203.1"/>
    </source>
</evidence>
<organism evidence="2 3">
    <name type="scientific">Modicella reniformis</name>
    <dbReference type="NCBI Taxonomy" id="1440133"/>
    <lineage>
        <taxon>Eukaryota</taxon>
        <taxon>Fungi</taxon>
        <taxon>Fungi incertae sedis</taxon>
        <taxon>Mucoromycota</taxon>
        <taxon>Mortierellomycotina</taxon>
        <taxon>Mortierellomycetes</taxon>
        <taxon>Mortierellales</taxon>
        <taxon>Mortierellaceae</taxon>
        <taxon>Modicella</taxon>
    </lineage>
</organism>
<dbReference type="Proteomes" id="UP000749646">
    <property type="component" value="Unassembled WGS sequence"/>
</dbReference>
<feature type="compositionally biased region" description="Polar residues" evidence="1">
    <location>
        <begin position="161"/>
        <end position="174"/>
    </location>
</feature>
<feature type="region of interest" description="Disordered" evidence="1">
    <location>
        <begin position="144"/>
        <end position="174"/>
    </location>
</feature>
<dbReference type="AlphaFoldDB" id="A0A9P6LWF6"/>
<sequence>MGSVMDLPEQMEDTSVLRPSYATVNVTQKKAIPRDINNLSIGLAISPKGDYVAIYQEPKIGQWVDGTQLDKCSFQFRLFNNPLVRKPDCIALTVDGTGQDEILLERQEFRPHSTFDSFIGYGVFLTETGNTDREVKDNESTLLNNMSIEDSTVDDRESARGANNSIPSDDNEGPSTTANTLFVACNGIYINVFRLSPGNEWTYIRAIRLTDLVPTLSRRIMCKTMMETINGNTFMWLEDDGLCCTLWDLQKGSNISYIFSTDNARFNNSCFRGSSRMAISPDESIVALARGDTLTTYFASSGIEISTRNYPGHKIEYVGFYGQSDQLFVIVRRSMSLKLVSRILDPFQLKSHVEVNRVPVPIIGTTILAIFREGRFQNKGLVCEADGSRIRCYISHELIDIKATRTENNLVDPTGMFYTLIEGGRRKEPKMRSEEQFNGNGTEGHEEEPKELKKEYQEEYDEEMKRYELRMKHDEKLFPNGDGLKYWIARVEVAEESQGNKK</sequence>
<evidence type="ECO:0000313" key="3">
    <source>
        <dbReference type="Proteomes" id="UP000749646"/>
    </source>
</evidence>
<feature type="compositionally biased region" description="Basic and acidic residues" evidence="1">
    <location>
        <begin position="443"/>
        <end position="458"/>
    </location>
</feature>
<evidence type="ECO:0000256" key="1">
    <source>
        <dbReference type="SAM" id="MobiDB-lite"/>
    </source>
</evidence>
<accession>A0A9P6LWF6</accession>
<name>A0A9P6LWF6_9FUNG</name>
<comment type="caution">
    <text evidence="2">The sequence shown here is derived from an EMBL/GenBank/DDBJ whole genome shotgun (WGS) entry which is preliminary data.</text>
</comment>
<dbReference type="OrthoDB" id="2482838at2759"/>
<protein>
    <submittedName>
        <fullName evidence="2">Uncharacterized protein</fullName>
    </submittedName>
</protein>
<reference evidence="2" key="1">
    <citation type="journal article" date="2020" name="Fungal Divers.">
        <title>Resolving the Mortierellaceae phylogeny through synthesis of multi-gene phylogenetics and phylogenomics.</title>
        <authorList>
            <person name="Vandepol N."/>
            <person name="Liber J."/>
            <person name="Desiro A."/>
            <person name="Na H."/>
            <person name="Kennedy M."/>
            <person name="Barry K."/>
            <person name="Grigoriev I.V."/>
            <person name="Miller A.N."/>
            <person name="O'Donnell K."/>
            <person name="Stajich J.E."/>
            <person name="Bonito G."/>
        </authorList>
    </citation>
    <scope>NUCLEOTIDE SEQUENCE</scope>
    <source>
        <strain evidence="2">MES-2147</strain>
    </source>
</reference>
<gene>
    <name evidence="2" type="ORF">BGZ65_009967</name>
</gene>
<feature type="region of interest" description="Disordered" evidence="1">
    <location>
        <begin position="427"/>
        <end position="458"/>
    </location>
</feature>
<dbReference type="EMBL" id="JAAAHW010007818">
    <property type="protein sequence ID" value="KAF9946203.1"/>
    <property type="molecule type" value="Genomic_DNA"/>
</dbReference>